<proteinExistence type="predicted"/>
<evidence type="ECO:0000313" key="2">
    <source>
        <dbReference type="EMBL" id="OHA15814.1"/>
    </source>
</evidence>
<protein>
    <submittedName>
        <fullName evidence="2">Uncharacterized protein</fullName>
    </submittedName>
</protein>
<keyword evidence="1" id="KW-0175">Coiled coil</keyword>
<dbReference type="AlphaFoldDB" id="A0A1G2LWD9"/>
<organism evidence="2 3">
    <name type="scientific">Candidatus Tagabacteria bacterium RIFCSPLOWO2_01_FULL_42_9</name>
    <dbReference type="NCBI Taxonomy" id="1802296"/>
    <lineage>
        <taxon>Bacteria</taxon>
        <taxon>Candidatus Tagaibacteriota</taxon>
    </lineage>
</organism>
<comment type="caution">
    <text evidence="2">The sequence shown here is derived from an EMBL/GenBank/DDBJ whole genome shotgun (WGS) entry which is preliminary data.</text>
</comment>
<dbReference type="Proteomes" id="UP000178116">
    <property type="component" value="Unassembled WGS sequence"/>
</dbReference>
<evidence type="ECO:0000313" key="3">
    <source>
        <dbReference type="Proteomes" id="UP000178116"/>
    </source>
</evidence>
<dbReference type="EMBL" id="MHRA01000010">
    <property type="protein sequence ID" value="OHA15814.1"/>
    <property type="molecule type" value="Genomic_DNA"/>
</dbReference>
<reference evidence="2 3" key="1">
    <citation type="journal article" date="2016" name="Nat. Commun.">
        <title>Thousands of microbial genomes shed light on interconnected biogeochemical processes in an aquifer system.</title>
        <authorList>
            <person name="Anantharaman K."/>
            <person name="Brown C.T."/>
            <person name="Hug L.A."/>
            <person name="Sharon I."/>
            <person name="Castelle C.J."/>
            <person name="Probst A.J."/>
            <person name="Thomas B.C."/>
            <person name="Singh A."/>
            <person name="Wilkins M.J."/>
            <person name="Karaoz U."/>
            <person name="Brodie E.L."/>
            <person name="Williams K.H."/>
            <person name="Hubbard S.S."/>
            <person name="Banfield J.F."/>
        </authorList>
    </citation>
    <scope>NUCLEOTIDE SEQUENCE [LARGE SCALE GENOMIC DNA]</scope>
</reference>
<sequence length="178" mass="20609">MILGFSNVDSLVFSAMNDLDYVSIGTYEVLRNFNIRRFIDKDGGGPSKGWYYSEKLLNFVKAQQLDDLRDRNALDLIRNDENIFSDAILQEGYDWSIHRPDVHKNYLLSVSKQLKKITSFPSGKDRIEYMVKLVNDARETYKQLEEDKMLFLDDESSSYHLPKWLSVLKAPIVGVSSK</sequence>
<accession>A0A1G2LWD9</accession>
<name>A0A1G2LWD9_9BACT</name>
<evidence type="ECO:0000256" key="1">
    <source>
        <dbReference type="SAM" id="Coils"/>
    </source>
</evidence>
<feature type="coiled-coil region" evidence="1">
    <location>
        <begin position="127"/>
        <end position="154"/>
    </location>
</feature>
<gene>
    <name evidence="2" type="ORF">A3A10_00620</name>
</gene>